<reference evidence="2 3" key="1">
    <citation type="submission" date="2018-07" db="EMBL/GenBank/DDBJ databases">
        <title>A high quality draft genome assembly of the barn swallow (H. rustica rustica).</title>
        <authorList>
            <person name="Formenti G."/>
            <person name="Chiara M."/>
            <person name="Poveda L."/>
            <person name="Francoijs K.-J."/>
            <person name="Bonisoli-Alquati A."/>
            <person name="Canova L."/>
            <person name="Gianfranceschi L."/>
            <person name="Horner D.S."/>
            <person name="Saino N."/>
        </authorList>
    </citation>
    <scope>NUCLEOTIDE SEQUENCE [LARGE SCALE GENOMIC DNA]</scope>
    <source>
        <strain evidence="2">Chelidonia</strain>
        <tissue evidence="2">Blood</tissue>
    </source>
</reference>
<dbReference type="Proteomes" id="UP000269221">
    <property type="component" value="Unassembled WGS sequence"/>
</dbReference>
<sequence length="102" mass="11574">MGIASTSLLILCGTIALVNKKFDPFIDMRIRQGMKRRMEFSEKGNFAKGMEQLASSRHYSFQLQEEMDNKKIDSVKSPNVTYNVIPSSGMTTTTLEDLEFKT</sequence>
<name>A0A3M0KR43_HIRRU</name>
<keyword evidence="3" id="KW-1185">Reference proteome</keyword>
<feature type="signal peptide" evidence="1">
    <location>
        <begin position="1"/>
        <end position="16"/>
    </location>
</feature>
<gene>
    <name evidence="2" type="ORF">DUI87_07943</name>
</gene>
<keyword evidence="1" id="KW-0732">Signal</keyword>
<accession>A0A3M0KR43</accession>
<protein>
    <submittedName>
        <fullName evidence="2">Uncharacterized protein</fullName>
    </submittedName>
</protein>
<evidence type="ECO:0000313" key="2">
    <source>
        <dbReference type="EMBL" id="RMC15739.1"/>
    </source>
</evidence>
<organism evidence="2 3">
    <name type="scientific">Hirundo rustica rustica</name>
    <dbReference type="NCBI Taxonomy" id="333673"/>
    <lineage>
        <taxon>Eukaryota</taxon>
        <taxon>Metazoa</taxon>
        <taxon>Chordata</taxon>
        <taxon>Craniata</taxon>
        <taxon>Vertebrata</taxon>
        <taxon>Euteleostomi</taxon>
        <taxon>Archelosauria</taxon>
        <taxon>Archosauria</taxon>
        <taxon>Dinosauria</taxon>
        <taxon>Saurischia</taxon>
        <taxon>Theropoda</taxon>
        <taxon>Coelurosauria</taxon>
        <taxon>Aves</taxon>
        <taxon>Neognathae</taxon>
        <taxon>Neoaves</taxon>
        <taxon>Telluraves</taxon>
        <taxon>Australaves</taxon>
        <taxon>Passeriformes</taxon>
        <taxon>Sylvioidea</taxon>
        <taxon>Hirundinidae</taxon>
        <taxon>Hirundo</taxon>
    </lineage>
</organism>
<dbReference type="EMBL" id="QRBI01000104">
    <property type="protein sequence ID" value="RMC15739.1"/>
    <property type="molecule type" value="Genomic_DNA"/>
</dbReference>
<evidence type="ECO:0000256" key="1">
    <source>
        <dbReference type="SAM" id="SignalP"/>
    </source>
</evidence>
<comment type="caution">
    <text evidence="2">The sequence shown here is derived from an EMBL/GenBank/DDBJ whole genome shotgun (WGS) entry which is preliminary data.</text>
</comment>
<proteinExistence type="predicted"/>
<feature type="chain" id="PRO_5018277937" evidence="1">
    <location>
        <begin position="17"/>
        <end position="102"/>
    </location>
</feature>
<dbReference type="AlphaFoldDB" id="A0A3M0KR43"/>
<evidence type="ECO:0000313" key="3">
    <source>
        <dbReference type="Proteomes" id="UP000269221"/>
    </source>
</evidence>